<evidence type="ECO:0000256" key="18">
    <source>
        <dbReference type="PIRSR" id="PIRSR006135-1"/>
    </source>
</evidence>
<evidence type="ECO:0000313" key="20">
    <source>
        <dbReference type="EMBL" id="TWI54629.1"/>
    </source>
</evidence>
<evidence type="ECO:0000256" key="10">
    <source>
        <dbReference type="ARBA" id="ARBA00022573"/>
    </source>
</evidence>
<dbReference type="RefSeq" id="WP_144451100.1">
    <property type="nucleotide sequence ID" value="NZ_VLKZ01000008.1"/>
</dbReference>
<evidence type="ECO:0000256" key="4">
    <source>
        <dbReference type="ARBA" id="ARBA00003889"/>
    </source>
</evidence>
<evidence type="ECO:0000256" key="13">
    <source>
        <dbReference type="ARBA" id="ARBA00022777"/>
    </source>
</evidence>
<feature type="binding site" evidence="19">
    <location>
        <position position="67"/>
    </location>
    <ligand>
        <name>GTP</name>
        <dbReference type="ChEBI" id="CHEBI:37565"/>
    </ligand>
</feature>
<feature type="binding site" evidence="19">
    <location>
        <position position="88"/>
    </location>
    <ligand>
        <name>GTP</name>
        <dbReference type="ChEBI" id="CHEBI:37565"/>
    </ligand>
</feature>
<dbReference type="GO" id="GO:0008820">
    <property type="term" value="F:cobinamide phosphate guanylyltransferase activity"/>
    <property type="evidence" value="ECO:0007669"/>
    <property type="project" value="UniProtKB-EC"/>
</dbReference>
<evidence type="ECO:0000256" key="1">
    <source>
        <dbReference type="ARBA" id="ARBA00000312"/>
    </source>
</evidence>
<keyword evidence="13 20" id="KW-0418">Kinase</keyword>
<reference evidence="20 21" key="1">
    <citation type="journal article" date="2015" name="Stand. Genomic Sci.">
        <title>Genomic Encyclopedia of Bacterial and Archaeal Type Strains, Phase III: the genomes of soil and plant-associated and newly described type strains.</title>
        <authorList>
            <person name="Whitman W.B."/>
            <person name="Woyke T."/>
            <person name="Klenk H.P."/>
            <person name="Zhou Y."/>
            <person name="Lilburn T.G."/>
            <person name="Beck B.J."/>
            <person name="De Vos P."/>
            <person name="Vandamme P."/>
            <person name="Eisen J.A."/>
            <person name="Garrity G."/>
            <person name="Hugenholtz P."/>
            <person name="Kyrpides N.C."/>
        </authorList>
    </citation>
    <scope>NUCLEOTIDE SEQUENCE [LARGE SCALE GENOMIC DNA]</scope>
    <source>
        <strain evidence="20 21">CGMCC 1.10116</strain>
    </source>
</reference>
<gene>
    <name evidence="20" type="ORF">IQ10_02851</name>
</gene>
<name>A0A562QD48_9BACI</name>
<evidence type="ECO:0000256" key="14">
    <source>
        <dbReference type="ARBA" id="ARBA00022840"/>
    </source>
</evidence>
<dbReference type="GO" id="GO:0005524">
    <property type="term" value="F:ATP binding"/>
    <property type="evidence" value="ECO:0007669"/>
    <property type="project" value="UniProtKB-KW"/>
</dbReference>
<dbReference type="PANTHER" id="PTHR34848:SF1">
    <property type="entry name" value="BIFUNCTIONAL ADENOSYLCOBALAMIN BIOSYNTHESIS PROTEIN COBU"/>
    <property type="match status" value="1"/>
</dbReference>
<accession>A0A562QD48</accession>
<keyword evidence="11 20" id="KW-0808">Transferase</keyword>
<dbReference type="SUPFAM" id="SSF52540">
    <property type="entry name" value="P-loop containing nucleoside triphosphate hydrolases"/>
    <property type="match status" value="1"/>
</dbReference>
<evidence type="ECO:0000256" key="5">
    <source>
        <dbReference type="ARBA" id="ARBA00004692"/>
    </source>
</evidence>
<feature type="binding site" evidence="19">
    <location>
        <begin position="7"/>
        <end position="14"/>
    </location>
    <ligand>
        <name>GTP</name>
        <dbReference type="ChEBI" id="CHEBI:37565"/>
    </ligand>
</feature>
<evidence type="ECO:0000256" key="6">
    <source>
        <dbReference type="ARBA" id="ARBA00005159"/>
    </source>
</evidence>
<evidence type="ECO:0000256" key="12">
    <source>
        <dbReference type="ARBA" id="ARBA00022741"/>
    </source>
</evidence>
<dbReference type="EC" id="2.7.7.62" evidence="9"/>
<comment type="pathway">
    <text evidence="6">Cofactor biosynthesis; adenosylcobalamin biosynthesis; adenosylcobalamin from cob(II)yrinate a,c-diamide: step 5/7.</text>
</comment>
<dbReference type="AlphaFoldDB" id="A0A562QD48"/>
<dbReference type="GO" id="GO:0009236">
    <property type="term" value="P:cobalamin biosynthetic process"/>
    <property type="evidence" value="ECO:0007669"/>
    <property type="project" value="UniProtKB-UniPathway"/>
</dbReference>
<sequence length="192" mass="22087">MLVFVTGGVRSGKSDFAERRAISLLKENGSNLHYIATNQVYDKEMQERVKRHQQTREKSGANWIVWEQPRKIDELFSHFKKDDVLLLDCVTTLVSNELFSGWETNSEKWKNVVFQFEIEQNLKCLFSQLAGAPWHVVIVSNEVSYDGFASDEGTKVYKRLLGRLHQHIVLLAKEAIMVECGLPCWKKGGIRT</sequence>
<organism evidence="20 21">
    <name type="scientific">Halalkalibacter nanhaiisediminis</name>
    <dbReference type="NCBI Taxonomy" id="688079"/>
    <lineage>
        <taxon>Bacteria</taxon>
        <taxon>Bacillati</taxon>
        <taxon>Bacillota</taxon>
        <taxon>Bacilli</taxon>
        <taxon>Bacillales</taxon>
        <taxon>Bacillaceae</taxon>
        <taxon>Halalkalibacter</taxon>
    </lineage>
</organism>
<comment type="catalytic activity">
    <reaction evidence="3">
        <text>adenosylcob(III)inamide + GTP = adenosylcob(III)inamide phosphate + GDP + H(+)</text>
        <dbReference type="Rhea" id="RHEA:15765"/>
        <dbReference type="ChEBI" id="CHEBI:2480"/>
        <dbReference type="ChEBI" id="CHEBI:15378"/>
        <dbReference type="ChEBI" id="CHEBI:37565"/>
        <dbReference type="ChEBI" id="CHEBI:58189"/>
        <dbReference type="ChEBI" id="CHEBI:58502"/>
        <dbReference type="EC" id="2.7.1.156"/>
    </reaction>
</comment>
<dbReference type="InterPro" id="IPR003203">
    <property type="entry name" value="CobU/CobP"/>
</dbReference>
<dbReference type="OrthoDB" id="9799422at2"/>
<evidence type="ECO:0000256" key="17">
    <source>
        <dbReference type="ARBA" id="ARBA00030571"/>
    </source>
</evidence>
<dbReference type="InterPro" id="IPR027417">
    <property type="entry name" value="P-loop_NTPase"/>
</dbReference>
<protein>
    <recommendedName>
        <fullName evidence="16">Adenosylcobinamide kinase</fullName>
        <ecNumber evidence="8">2.7.1.156</ecNumber>
        <ecNumber evidence="9">2.7.7.62</ecNumber>
    </recommendedName>
    <alternativeName>
        <fullName evidence="17">Adenosylcobinamide-phosphate guanylyltransferase</fullName>
    </alternativeName>
</protein>
<dbReference type="EMBL" id="VLKZ01000008">
    <property type="protein sequence ID" value="TWI54629.1"/>
    <property type="molecule type" value="Genomic_DNA"/>
</dbReference>
<evidence type="ECO:0000256" key="19">
    <source>
        <dbReference type="PIRSR" id="PIRSR006135-2"/>
    </source>
</evidence>
<evidence type="ECO:0000256" key="3">
    <source>
        <dbReference type="ARBA" id="ARBA00001522"/>
    </source>
</evidence>
<keyword evidence="15 19" id="KW-0342">GTP-binding</keyword>
<evidence type="ECO:0000256" key="16">
    <source>
        <dbReference type="ARBA" id="ARBA00029570"/>
    </source>
</evidence>
<evidence type="ECO:0000313" key="21">
    <source>
        <dbReference type="Proteomes" id="UP000315711"/>
    </source>
</evidence>
<comment type="function">
    <text evidence="4">Catalyzes ATP-dependent phosphorylation of adenosylcobinamide and addition of GMP to adenosylcobinamide phosphate.</text>
</comment>
<dbReference type="Proteomes" id="UP000315711">
    <property type="component" value="Unassembled WGS sequence"/>
</dbReference>
<feature type="active site" description="GMP-histidine intermediate" evidence="18">
    <location>
        <position position="52"/>
    </location>
</feature>
<dbReference type="PANTHER" id="PTHR34848">
    <property type="match status" value="1"/>
</dbReference>
<comment type="catalytic activity">
    <reaction evidence="1">
        <text>adenosylcob(III)inamide + ATP = adenosylcob(III)inamide phosphate + ADP + H(+)</text>
        <dbReference type="Rhea" id="RHEA:15769"/>
        <dbReference type="ChEBI" id="CHEBI:2480"/>
        <dbReference type="ChEBI" id="CHEBI:15378"/>
        <dbReference type="ChEBI" id="CHEBI:30616"/>
        <dbReference type="ChEBI" id="CHEBI:58502"/>
        <dbReference type="ChEBI" id="CHEBI:456216"/>
        <dbReference type="EC" id="2.7.1.156"/>
    </reaction>
</comment>
<evidence type="ECO:0000256" key="7">
    <source>
        <dbReference type="ARBA" id="ARBA00007490"/>
    </source>
</evidence>
<dbReference type="Pfam" id="PF02283">
    <property type="entry name" value="CobU"/>
    <property type="match status" value="1"/>
</dbReference>
<dbReference type="GO" id="GO:0043752">
    <property type="term" value="F:adenosylcobinamide kinase activity"/>
    <property type="evidence" value="ECO:0007669"/>
    <property type="project" value="UniProtKB-EC"/>
</dbReference>
<dbReference type="EC" id="2.7.1.156" evidence="8"/>
<comment type="caution">
    <text evidence="20">The sequence shown here is derived from an EMBL/GenBank/DDBJ whole genome shotgun (WGS) entry which is preliminary data.</text>
</comment>
<comment type="pathway">
    <text evidence="5">Cofactor biosynthesis; adenosylcobalamin biosynthesis; adenosylcobalamin from cob(II)yrinate a,c-diamide: step 6/7.</text>
</comment>
<keyword evidence="21" id="KW-1185">Reference proteome</keyword>
<keyword evidence="14" id="KW-0067">ATP-binding</keyword>
<dbReference type="UniPathway" id="UPA00148">
    <property type="reaction ID" value="UER00236"/>
</dbReference>
<comment type="catalytic activity">
    <reaction evidence="2">
        <text>adenosylcob(III)inamide phosphate + GTP + H(+) = adenosylcob(III)inamide-GDP + diphosphate</text>
        <dbReference type="Rhea" id="RHEA:22712"/>
        <dbReference type="ChEBI" id="CHEBI:15378"/>
        <dbReference type="ChEBI" id="CHEBI:33019"/>
        <dbReference type="ChEBI" id="CHEBI:37565"/>
        <dbReference type="ChEBI" id="CHEBI:58502"/>
        <dbReference type="ChEBI" id="CHEBI:60487"/>
        <dbReference type="EC" id="2.7.7.62"/>
    </reaction>
</comment>
<dbReference type="Gene3D" id="3.40.50.300">
    <property type="entry name" value="P-loop containing nucleotide triphosphate hydrolases"/>
    <property type="match status" value="1"/>
</dbReference>
<dbReference type="CDD" id="cd00544">
    <property type="entry name" value="CobU"/>
    <property type="match status" value="1"/>
</dbReference>
<dbReference type="PIRSF" id="PIRSF006135">
    <property type="entry name" value="CobU"/>
    <property type="match status" value="1"/>
</dbReference>
<proteinExistence type="inferred from homology"/>
<evidence type="ECO:0000256" key="15">
    <source>
        <dbReference type="ARBA" id="ARBA00023134"/>
    </source>
</evidence>
<evidence type="ECO:0000256" key="2">
    <source>
        <dbReference type="ARBA" id="ARBA00000711"/>
    </source>
</evidence>
<comment type="similarity">
    <text evidence="7">Belongs to the CobU/CobP family.</text>
</comment>
<keyword evidence="10" id="KW-0169">Cobalamin biosynthesis</keyword>
<dbReference type="GO" id="GO:0005525">
    <property type="term" value="F:GTP binding"/>
    <property type="evidence" value="ECO:0007669"/>
    <property type="project" value="UniProtKB-KW"/>
</dbReference>
<keyword evidence="12 19" id="KW-0547">Nucleotide-binding</keyword>
<keyword evidence="20" id="KW-0548">Nucleotidyltransferase</keyword>
<evidence type="ECO:0000256" key="8">
    <source>
        <dbReference type="ARBA" id="ARBA00012016"/>
    </source>
</evidence>
<evidence type="ECO:0000256" key="9">
    <source>
        <dbReference type="ARBA" id="ARBA00012523"/>
    </source>
</evidence>
<evidence type="ECO:0000256" key="11">
    <source>
        <dbReference type="ARBA" id="ARBA00022679"/>
    </source>
</evidence>